<dbReference type="Proteomes" id="UP001497623">
    <property type="component" value="Unassembled WGS sequence"/>
</dbReference>
<evidence type="ECO:0000313" key="3">
    <source>
        <dbReference type="EMBL" id="CAL4098870.1"/>
    </source>
</evidence>
<gene>
    <name evidence="3" type="ORF">MNOR_LOCUS16344</name>
</gene>
<dbReference type="PANTHER" id="PTHR13425:SF3">
    <property type="entry name" value="HEADCASE PROTEIN HOMOLOG"/>
    <property type="match status" value="1"/>
</dbReference>
<feature type="domain" description="Headcase middle" evidence="2">
    <location>
        <begin position="258"/>
        <end position="421"/>
    </location>
</feature>
<reference evidence="3 4" key="1">
    <citation type="submission" date="2024-05" db="EMBL/GenBank/DDBJ databases">
        <authorList>
            <person name="Wallberg A."/>
        </authorList>
    </citation>
    <scope>NUCLEOTIDE SEQUENCE [LARGE SCALE GENOMIC DNA]</scope>
</reference>
<dbReference type="PANTHER" id="PTHR13425">
    <property type="entry name" value="HEADCASE PROTEIN"/>
    <property type="match status" value="1"/>
</dbReference>
<dbReference type="EMBL" id="CAXKWB010010679">
    <property type="protein sequence ID" value="CAL4098870.1"/>
    <property type="molecule type" value="Genomic_DNA"/>
</dbReference>
<accession>A0AAV2QRV4</accession>
<dbReference type="AlphaFoldDB" id="A0AAV2QRV4"/>
<comment type="caution">
    <text evidence="3">The sequence shown here is derived from an EMBL/GenBank/DDBJ whole genome shotgun (WGS) entry which is preliminary data.</text>
</comment>
<dbReference type="InterPro" id="IPR031947">
    <property type="entry name" value="Headcase_mid"/>
</dbReference>
<sequence>MSQTYAANCDEDAALSQLNTFQRIVMKATTNHTVVSILRIIACGSSREYSPHNQGVILLCRVAHNIGYCTTAAVLRPKHAHIAWCMCSCGLVGYRLQGIWQQRPVAGPYIACVIVANEERLKDILSWPKSTPRVEKIRETVSNKKTCPPLSSRIIMTVIEVLVVNNNNITGPLRGPGFIISTIMINRLMAGNTRSGLKGPSSVRYLQRGLRTSQSHLAGPKSQQDSKRLSSTPPDIDYDILRISSGLQAFADPLAQHGSGGSGLFARRLDFSSFNALPRTKINSYHIKMEDDGLHGNDDTRCFILSTLAAVRSSRTACVLCNQALLVFDRYPLIDGTFFLTPLQHGKAAIPVRVEGRLQHLTAVCMGCLEGWCVSLRCSFCNTRWDGSSLILGTCYSFDIFAAMPCCEHRLKCQQGGITVSQLGSRLA</sequence>
<evidence type="ECO:0000256" key="1">
    <source>
        <dbReference type="SAM" id="MobiDB-lite"/>
    </source>
</evidence>
<evidence type="ECO:0000259" key="2">
    <source>
        <dbReference type="Pfam" id="PF16002"/>
    </source>
</evidence>
<feature type="non-terminal residue" evidence="3">
    <location>
        <position position="428"/>
    </location>
</feature>
<name>A0AAV2QRV4_MEGNR</name>
<protein>
    <recommendedName>
        <fullName evidence="2">Headcase middle domain-containing protein</fullName>
    </recommendedName>
</protein>
<keyword evidence="4" id="KW-1185">Reference proteome</keyword>
<dbReference type="Pfam" id="PF16002">
    <property type="entry name" value="Headcase"/>
    <property type="match status" value="1"/>
</dbReference>
<proteinExistence type="predicted"/>
<evidence type="ECO:0000313" key="4">
    <source>
        <dbReference type="Proteomes" id="UP001497623"/>
    </source>
</evidence>
<dbReference type="InterPro" id="IPR026066">
    <property type="entry name" value="Headcase"/>
</dbReference>
<organism evidence="3 4">
    <name type="scientific">Meganyctiphanes norvegica</name>
    <name type="common">Northern krill</name>
    <name type="synonym">Thysanopoda norvegica</name>
    <dbReference type="NCBI Taxonomy" id="48144"/>
    <lineage>
        <taxon>Eukaryota</taxon>
        <taxon>Metazoa</taxon>
        <taxon>Ecdysozoa</taxon>
        <taxon>Arthropoda</taxon>
        <taxon>Crustacea</taxon>
        <taxon>Multicrustacea</taxon>
        <taxon>Malacostraca</taxon>
        <taxon>Eumalacostraca</taxon>
        <taxon>Eucarida</taxon>
        <taxon>Euphausiacea</taxon>
        <taxon>Euphausiidae</taxon>
        <taxon>Meganyctiphanes</taxon>
    </lineage>
</organism>
<feature type="region of interest" description="Disordered" evidence="1">
    <location>
        <begin position="213"/>
        <end position="232"/>
    </location>
</feature>